<feature type="domain" description="Ketopantoate reductase N-terminal" evidence="4">
    <location>
        <begin position="7"/>
        <end position="165"/>
    </location>
</feature>
<evidence type="ECO:0000256" key="1">
    <source>
        <dbReference type="ARBA" id="ARBA00007870"/>
    </source>
</evidence>
<dbReference type="InterPro" id="IPR003710">
    <property type="entry name" value="ApbA"/>
</dbReference>
<comment type="caution">
    <text evidence="6">The sequence shown here is derived from an EMBL/GenBank/DDBJ whole genome shotgun (WGS) entry which is preliminary data.</text>
</comment>
<dbReference type="GO" id="GO:0015940">
    <property type="term" value="P:pantothenate biosynthetic process"/>
    <property type="evidence" value="ECO:0007669"/>
    <property type="project" value="InterPro"/>
</dbReference>
<keyword evidence="7" id="KW-1185">Reference proteome</keyword>
<dbReference type="GO" id="GO:0005737">
    <property type="term" value="C:cytoplasm"/>
    <property type="evidence" value="ECO:0007669"/>
    <property type="project" value="TreeGrafter"/>
</dbReference>
<comment type="similarity">
    <text evidence="1">Belongs to the ketopantoate reductase family.</text>
</comment>
<dbReference type="Gene3D" id="1.10.1040.10">
    <property type="entry name" value="N-(1-d-carboxylethyl)-l-norvaline Dehydrogenase, domain 2"/>
    <property type="match status" value="1"/>
</dbReference>
<feature type="domain" description="Ketopantoate reductase C-terminal" evidence="5">
    <location>
        <begin position="203"/>
        <end position="321"/>
    </location>
</feature>
<dbReference type="InterPro" id="IPR051402">
    <property type="entry name" value="KPR-Related"/>
</dbReference>
<dbReference type="GO" id="GO:0008677">
    <property type="term" value="F:2-dehydropantoate 2-reductase activity"/>
    <property type="evidence" value="ECO:0007669"/>
    <property type="project" value="InterPro"/>
</dbReference>
<evidence type="ECO:0008006" key="8">
    <source>
        <dbReference type="Google" id="ProtNLM"/>
    </source>
</evidence>
<name>A0A8H4RHK4_9HELO</name>
<proteinExistence type="inferred from homology"/>
<dbReference type="Pfam" id="PF02558">
    <property type="entry name" value="ApbA"/>
    <property type="match status" value="1"/>
</dbReference>
<evidence type="ECO:0000313" key="7">
    <source>
        <dbReference type="Proteomes" id="UP000566819"/>
    </source>
</evidence>
<organism evidence="6 7">
    <name type="scientific">Cudoniella acicularis</name>
    <dbReference type="NCBI Taxonomy" id="354080"/>
    <lineage>
        <taxon>Eukaryota</taxon>
        <taxon>Fungi</taxon>
        <taxon>Dikarya</taxon>
        <taxon>Ascomycota</taxon>
        <taxon>Pezizomycotina</taxon>
        <taxon>Leotiomycetes</taxon>
        <taxon>Helotiales</taxon>
        <taxon>Tricladiaceae</taxon>
        <taxon>Cudoniella</taxon>
    </lineage>
</organism>
<protein>
    <recommendedName>
        <fullName evidence="8">2-dehydropantoate 2-reductase</fullName>
    </recommendedName>
</protein>
<dbReference type="PANTHER" id="PTHR21708:SF30">
    <property type="entry name" value="2-DEHYDROPANTOATE 2-REDUCTASE-RELATED"/>
    <property type="match status" value="1"/>
</dbReference>
<dbReference type="InterPro" id="IPR013328">
    <property type="entry name" value="6PGD_dom2"/>
</dbReference>
<evidence type="ECO:0000256" key="3">
    <source>
        <dbReference type="ARBA" id="ARBA00023002"/>
    </source>
</evidence>
<dbReference type="PANTHER" id="PTHR21708">
    <property type="entry name" value="PROBABLE 2-DEHYDROPANTOATE 2-REDUCTASE"/>
    <property type="match status" value="1"/>
</dbReference>
<dbReference type="InterPro" id="IPR013332">
    <property type="entry name" value="KPR_N"/>
</dbReference>
<keyword evidence="2" id="KW-0521">NADP</keyword>
<dbReference type="InterPro" id="IPR008927">
    <property type="entry name" value="6-PGluconate_DH-like_C_sf"/>
</dbReference>
<sequence length="367" mass="40309">MAPKSNVLLVGSGSVGTMAAYNLEKGGLAVVTAVLRSNYEAVTNQGFSITSIDHGFVTGWKPTLILNKIPAISKKSSQPFNFIVVTTKNIADIHPTVAEMIAPAVTPGHTTIMLLQNGLNIEKPLIAAFPQNVILSGVSLIGATETQPGSILHDDRDRLIVGPFTNPNIPTETSITAAKKFVEIYSASGKVHCEYNENVGFVRWRKLIYNATYNGVCAITGMDTSRMRYAKEPIEDVIRPLMWEVWNVAKAKGFLLPEDIVEKMIHCDPADTYFKPSMQQDIEKGNYIEFENIVGEPLREAEALGVPAPGLRMVYGLLKILQLKVKEQKEIVKYQQQGEDSAKPSLTVEPNSECFKSTISRMIKSAP</sequence>
<evidence type="ECO:0000256" key="2">
    <source>
        <dbReference type="ARBA" id="ARBA00022857"/>
    </source>
</evidence>
<evidence type="ECO:0000313" key="6">
    <source>
        <dbReference type="EMBL" id="KAF4628779.1"/>
    </source>
</evidence>
<evidence type="ECO:0000259" key="4">
    <source>
        <dbReference type="Pfam" id="PF02558"/>
    </source>
</evidence>
<dbReference type="Proteomes" id="UP000566819">
    <property type="component" value="Unassembled WGS sequence"/>
</dbReference>
<dbReference type="NCBIfam" id="TIGR00745">
    <property type="entry name" value="apbA_panE"/>
    <property type="match status" value="1"/>
</dbReference>
<dbReference type="FunFam" id="1.10.1040.10:FF:000017">
    <property type="entry name" value="2-dehydropantoate 2-reductase"/>
    <property type="match status" value="1"/>
</dbReference>
<dbReference type="Pfam" id="PF08546">
    <property type="entry name" value="ApbA_C"/>
    <property type="match status" value="1"/>
</dbReference>
<dbReference type="AlphaFoldDB" id="A0A8H4RHK4"/>
<dbReference type="Gene3D" id="3.40.50.720">
    <property type="entry name" value="NAD(P)-binding Rossmann-like Domain"/>
    <property type="match status" value="1"/>
</dbReference>
<gene>
    <name evidence="6" type="ORF">G7Y89_g9373</name>
</gene>
<dbReference type="InterPro" id="IPR013752">
    <property type="entry name" value="KPA_reductase"/>
</dbReference>
<dbReference type="EMBL" id="JAAMPI010000763">
    <property type="protein sequence ID" value="KAF4628779.1"/>
    <property type="molecule type" value="Genomic_DNA"/>
</dbReference>
<dbReference type="SUPFAM" id="SSF51735">
    <property type="entry name" value="NAD(P)-binding Rossmann-fold domains"/>
    <property type="match status" value="1"/>
</dbReference>
<reference evidence="6 7" key="1">
    <citation type="submission" date="2020-03" db="EMBL/GenBank/DDBJ databases">
        <title>Draft Genome Sequence of Cudoniella acicularis.</title>
        <authorList>
            <person name="Buettner E."/>
            <person name="Kellner H."/>
        </authorList>
    </citation>
    <scope>NUCLEOTIDE SEQUENCE [LARGE SCALE GENOMIC DNA]</scope>
    <source>
        <strain evidence="6 7">DSM 108380</strain>
    </source>
</reference>
<dbReference type="OrthoDB" id="3609at2759"/>
<dbReference type="InterPro" id="IPR036291">
    <property type="entry name" value="NAD(P)-bd_dom_sf"/>
</dbReference>
<keyword evidence="3" id="KW-0560">Oxidoreductase</keyword>
<evidence type="ECO:0000259" key="5">
    <source>
        <dbReference type="Pfam" id="PF08546"/>
    </source>
</evidence>
<dbReference type="SUPFAM" id="SSF48179">
    <property type="entry name" value="6-phosphogluconate dehydrogenase C-terminal domain-like"/>
    <property type="match status" value="1"/>
</dbReference>
<accession>A0A8H4RHK4</accession>